<gene>
    <name evidence="1" type="ORF">LCGC14_0142420</name>
</gene>
<proteinExistence type="predicted"/>
<comment type="caution">
    <text evidence="1">The sequence shown here is derived from an EMBL/GenBank/DDBJ whole genome shotgun (WGS) entry which is preliminary data.</text>
</comment>
<name>A0A0F9VGN1_9ZZZZ</name>
<organism evidence="1">
    <name type="scientific">marine sediment metagenome</name>
    <dbReference type="NCBI Taxonomy" id="412755"/>
    <lineage>
        <taxon>unclassified sequences</taxon>
        <taxon>metagenomes</taxon>
        <taxon>ecological metagenomes</taxon>
    </lineage>
</organism>
<protein>
    <submittedName>
        <fullName evidence="1">Uncharacterized protein</fullName>
    </submittedName>
</protein>
<sequence>MSKLMPTVIRCRSNDFVLEVCHGEIPDICRLLWFDSPIELGLPDTEMLDEEFGKWVCRYRNASLWVTDHMLRMAQCN</sequence>
<dbReference type="AlphaFoldDB" id="A0A0F9VGN1"/>
<evidence type="ECO:0000313" key="1">
    <source>
        <dbReference type="EMBL" id="KKN98997.1"/>
    </source>
</evidence>
<accession>A0A0F9VGN1</accession>
<dbReference type="EMBL" id="LAZR01000049">
    <property type="protein sequence ID" value="KKN98997.1"/>
    <property type="molecule type" value="Genomic_DNA"/>
</dbReference>
<reference evidence="1" key="1">
    <citation type="journal article" date="2015" name="Nature">
        <title>Complex archaea that bridge the gap between prokaryotes and eukaryotes.</title>
        <authorList>
            <person name="Spang A."/>
            <person name="Saw J.H."/>
            <person name="Jorgensen S.L."/>
            <person name="Zaremba-Niedzwiedzka K."/>
            <person name="Martijn J."/>
            <person name="Lind A.E."/>
            <person name="van Eijk R."/>
            <person name="Schleper C."/>
            <person name="Guy L."/>
            <person name="Ettema T.J."/>
        </authorList>
    </citation>
    <scope>NUCLEOTIDE SEQUENCE</scope>
</reference>